<dbReference type="RefSeq" id="XP_052903747.1">
    <property type="nucleotide sequence ID" value="XM_053050016.1"/>
</dbReference>
<keyword evidence="2" id="KW-0732">Signal</keyword>
<feature type="compositionally biased region" description="Basic residues" evidence="1">
    <location>
        <begin position="77"/>
        <end position="91"/>
    </location>
</feature>
<reference evidence="3 4" key="1">
    <citation type="journal article" date="2014" name="Genome Announc.">
        <title>Genome Sequence of the Microsporidian Species Nematocida sp1 Strain ERTm6 (ATCC PRA-372).</title>
        <authorList>
            <person name="Bakowski M.A."/>
            <person name="Priest M."/>
            <person name="Young S."/>
            <person name="Cuomo C.A."/>
            <person name="Troemel E.R."/>
        </authorList>
    </citation>
    <scope>NUCLEOTIDE SEQUENCE [LARGE SCALE GENOMIC DNA]</scope>
    <source>
        <strain evidence="3 4">ERTm6</strain>
    </source>
</reference>
<feature type="region of interest" description="Disordered" evidence="1">
    <location>
        <begin position="71"/>
        <end position="91"/>
    </location>
</feature>
<accession>A0A086IZ74</accession>
<proteinExistence type="predicted"/>
<name>A0A086IZ74_NEMA1</name>
<gene>
    <name evidence="3" type="ORF">NESG_02412</name>
</gene>
<dbReference type="InterPro" id="IPR035992">
    <property type="entry name" value="Ricin_B-like_lectins"/>
</dbReference>
<evidence type="ECO:0000256" key="1">
    <source>
        <dbReference type="SAM" id="MobiDB-lite"/>
    </source>
</evidence>
<dbReference type="CDD" id="cd00161">
    <property type="entry name" value="beta-trefoil_Ricin-like"/>
    <property type="match status" value="1"/>
</dbReference>
<keyword evidence="4" id="KW-1185">Reference proteome</keyword>
<evidence type="ECO:0000313" key="4">
    <source>
        <dbReference type="Proteomes" id="UP000054524"/>
    </source>
</evidence>
<dbReference type="AlphaFoldDB" id="A0A086IZ74"/>
<dbReference type="SUPFAM" id="SSF50370">
    <property type="entry name" value="Ricin B-like lectins"/>
    <property type="match status" value="1"/>
</dbReference>
<feature type="chain" id="PRO_5001807676" evidence="2">
    <location>
        <begin position="21"/>
        <end position="280"/>
    </location>
</feature>
<dbReference type="EMBL" id="AKIJ01000006">
    <property type="protein sequence ID" value="KFG25192.1"/>
    <property type="molecule type" value="Genomic_DNA"/>
</dbReference>
<dbReference type="Proteomes" id="UP000054524">
    <property type="component" value="Unassembled WGS sequence"/>
</dbReference>
<sequence>MIITAYTVLILSLYLGAAHAEVCYDRRSNILQGKTDEIYLDSANFRNWPRDENGVQNIDNTCPIGFTCLANRDTKPSKKRKNKKARKPRRKPIKNIKLKSRRFKRDDFIDEGCLGLEKYEEVGLQSAFNNLYMGACKDCIGKDAAKYKTLAMVYTTFNNDEAKWKFIALNGKCTIKNVHTGMYMSKCDNCAPMVFNTPMVALFREEIDDNTNDEVWTVTRKVDGDYVFQSASNGGYLGVCTDCLSEKTTMTLPAATLNTVHDSPSVAWSVRIDEETESYA</sequence>
<dbReference type="GeneID" id="77677385"/>
<dbReference type="OrthoDB" id="2187446at2759"/>
<dbReference type="HOGENOM" id="CLU_994314_0_0_1"/>
<evidence type="ECO:0000256" key="2">
    <source>
        <dbReference type="SAM" id="SignalP"/>
    </source>
</evidence>
<comment type="caution">
    <text evidence="3">The sequence shown here is derived from an EMBL/GenBank/DDBJ whole genome shotgun (WGS) entry which is preliminary data.</text>
</comment>
<protein>
    <submittedName>
        <fullName evidence="3">Uncharacterized protein</fullName>
    </submittedName>
</protein>
<evidence type="ECO:0000313" key="3">
    <source>
        <dbReference type="EMBL" id="KFG25192.1"/>
    </source>
</evidence>
<dbReference type="Gene3D" id="2.80.10.50">
    <property type="match status" value="1"/>
</dbReference>
<feature type="signal peptide" evidence="2">
    <location>
        <begin position="1"/>
        <end position="20"/>
    </location>
</feature>
<organism evidence="3 4">
    <name type="scientific">Nematocida ausubeli (strain ATCC PRA-371 / ERTm2)</name>
    <name type="common">Nematode killer fungus</name>
    <dbReference type="NCBI Taxonomy" id="1913371"/>
    <lineage>
        <taxon>Eukaryota</taxon>
        <taxon>Fungi</taxon>
        <taxon>Fungi incertae sedis</taxon>
        <taxon>Microsporidia</taxon>
        <taxon>Nematocida</taxon>
    </lineage>
</organism>